<evidence type="ECO:0000313" key="5">
    <source>
        <dbReference type="EMBL" id="KAF7370967.1"/>
    </source>
</evidence>
<feature type="region of interest" description="Disordered" evidence="1">
    <location>
        <begin position="275"/>
        <end position="294"/>
    </location>
</feature>
<dbReference type="PANTHER" id="PTHR35339">
    <property type="entry name" value="LINALOOL DEHYDRATASE_ISOMERASE DOMAIN-CONTAINING PROTEIN"/>
    <property type="match status" value="1"/>
</dbReference>
<dbReference type="OrthoDB" id="5150166at2759"/>
<feature type="domain" description="DUF2264" evidence="3">
    <location>
        <begin position="773"/>
        <end position="1115"/>
    </location>
</feature>
<feature type="region of interest" description="Disordered" evidence="1">
    <location>
        <begin position="558"/>
        <end position="599"/>
    </location>
</feature>
<reference evidence="5" key="1">
    <citation type="submission" date="2020-05" db="EMBL/GenBank/DDBJ databases">
        <title>Mycena genomes resolve the evolution of fungal bioluminescence.</title>
        <authorList>
            <person name="Tsai I.J."/>
        </authorList>
    </citation>
    <scope>NUCLEOTIDE SEQUENCE</scope>
    <source>
        <strain evidence="5">160909Yilan</strain>
    </source>
</reference>
<feature type="region of interest" description="Disordered" evidence="1">
    <location>
        <begin position="214"/>
        <end position="262"/>
    </location>
</feature>
<gene>
    <name evidence="5" type="ORF">MSAN_00730800</name>
</gene>
<feature type="region of interest" description="Disordered" evidence="1">
    <location>
        <begin position="729"/>
        <end position="767"/>
    </location>
</feature>
<feature type="compositionally biased region" description="Low complexity" evidence="1">
    <location>
        <begin position="358"/>
        <end position="371"/>
    </location>
</feature>
<evidence type="ECO:0000259" key="4">
    <source>
        <dbReference type="Pfam" id="PF20938"/>
    </source>
</evidence>
<dbReference type="InterPro" id="IPR049237">
    <property type="entry name" value="DUF2264_C"/>
</dbReference>
<keyword evidence="6" id="KW-1185">Reference proteome</keyword>
<feature type="domain" description="DUF2264" evidence="4">
    <location>
        <begin position="1198"/>
        <end position="1362"/>
    </location>
</feature>
<feature type="region of interest" description="Disordered" evidence="1">
    <location>
        <begin position="53"/>
        <end position="86"/>
    </location>
</feature>
<evidence type="ECO:0000256" key="2">
    <source>
        <dbReference type="SAM" id="Phobius"/>
    </source>
</evidence>
<feature type="transmembrane region" description="Helical" evidence="2">
    <location>
        <begin position="100"/>
        <end position="119"/>
    </location>
</feature>
<dbReference type="Proteomes" id="UP000623467">
    <property type="component" value="Unassembled WGS sequence"/>
</dbReference>
<feature type="region of interest" description="Disordered" evidence="1">
    <location>
        <begin position="478"/>
        <end position="498"/>
    </location>
</feature>
<keyword evidence="2" id="KW-0472">Membrane</keyword>
<protein>
    <submittedName>
        <fullName evidence="5">Uncharacterized protein</fullName>
    </submittedName>
</protein>
<dbReference type="InterPro" id="IPR016624">
    <property type="entry name" value="UCP014753"/>
</dbReference>
<dbReference type="InterPro" id="IPR049349">
    <property type="entry name" value="DUF2264_N"/>
</dbReference>
<keyword evidence="2" id="KW-0812">Transmembrane</keyword>
<comment type="caution">
    <text evidence="5">The sequence shown here is derived from an EMBL/GenBank/DDBJ whole genome shotgun (WGS) entry which is preliminary data.</text>
</comment>
<feature type="region of interest" description="Disordered" evidence="1">
    <location>
        <begin position="340"/>
        <end position="371"/>
    </location>
</feature>
<name>A0A8H6Z537_9AGAR</name>
<dbReference type="PANTHER" id="PTHR35339:SF4">
    <property type="entry name" value="LINALOOL DEHYDRATASE_ISOMERASE DOMAIN-CONTAINING PROTEIN"/>
    <property type="match status" value="1"/>
</dbReference>
<accession>A0A8H6Z537</accession>
<evidence type="ECO:0000259" key="3">
    <source>
        <dbReference type="Pfam" id="PF10022"/>
    </source>
</evidence>
<feature type="region of interest" description="Disordered" evidence="1">
    <location>
        <begin position="612"/>
        <end position="656"/>
    </location>
</feature>
<proteinExistence type="predicted"/>
<evidence type="ECO:0000256" key="1">
    <source>
        <dbReference type="SAM" id="MobiDB-lite"/>
    </source>
</evidence>
<sequence>MKARVREEWRPELLVQLVEILKTVFEPPPPSSLFAERFKYAVISSSLLSTTLPVPHTPHSSHPHRPPSSPTPSFPGKLSIDVPAPPPTPPPPLHLVDFRVLALLGAFAFAFLAMGLYFFHYCVSRPDMSSATMEALSELITANAQWDAVVQETVSLLEKEEESPPSPVSAIRLSLHSSLHTTQTQCDNVRHLLAALTAPVEAAQLAEMYAPPSPRHSLILSTPASPGRGVERSRSRDRDKRSTWAGAPPGLKGYKTRDRRRSDLSSILPFGPAVTELKSTHSHSAPSTPLGELREEGGDADMNSELGLAGQHFGAAALELHRRRRISGVETLGLRLHPQAHSHINPHTPPRTPLSGASTISHSGSHTLSHSHSYTSLSHVAASHASGASGSRFTTMHAVRHPLALSALYHALDGARAAKRYACSHLLALRFDDPDPDTEHAHGDEGYWGDVRSVMALLTSTFADAAARLGDALVEAEREEAELAQPEPVTAPGLEFPSSRERTISGSMLGALGGSGNGFAPVPTHLTRFAAHVDAISSALDDAREHLAECVAALRERSPAPEQQYQPHLRRRRSRTFSLSRLTGGGANPAVGTVEPAPEPLALQAYERLRRGTRARAEGESEEDYSGGSVPSLASDECDETSEEAPPPPVDVPIDADERQRDAVVVAVPEHGAEVDDDEMIPLPGAEQVFESTAEVGVFSRERSKLTREERIKLAKERRANGARMSVGNTTVDEDECRSKRLNGGPKDKCSKRPNAMNSFGNTTPFASNPFETKEDLARFLIELLDPLAAHTSPGGARIHLGHTATHYDEAAAQLEGFSRPVWGLGSLLAGGGTYAGAQRWVHGLANGCDPNHEEFWGDMRDRDQRMVECSALGFALSVAREQLWDPLSEEAKANVERWLGGMNDKQMPNTNWLWFRVFANLGLSKVGSKKFDAERMKKDMDHLDTFYIGDGWSRDGPEGVVQLDYYSSSFAIQFAQLVYSKLAAADDPVRCEEYRNRARQFALDFVHYFDAEASHTASPCPHSGGALAFANVELPAPLTWGVVKGLQLRNIRYWAAQPGAYYPDGTFTIGFCYPNHNMTENYNSPGSPYWACKSFVALALPDTHPFWTAPEEPYPLALMDTVKVLKHPLHIATNVGGHTYLLSSGQQCSYPVKQGAAKYGKLAYSSAFGYSVPVGSGTLEELGGDSTLALSDDGGETWKDVSVETWLVPPTPEAPLWHLRVHRLRTARALTSAEGGFAIYGQGTDGRALAPLPANAHAEVFGTLADGRSARAASRAGVSGIVDLSPRLERKGTPLRTDANSNLVVARAVLPTLMGEHERSFPDIWLVTAVFALPSMGAHEGAIAGWEAGWSKRPIVPAEIAAFM</sequence>
<dbReference type="Pfam" id="PF20938">
    <property type="entry name" value="DUF2264_C"/>
    <property type="match status" value="1"/>
</dbReference>
<dbReference type="Pfam" id="PF10022">
    <property type="entry name" value="DUF2264"/>
    <property type="match status" value="1"/>
</dbReference>
<feature type="compositionally biased region" description="Polar residues" evidence="1">
    <location>
        <begin position="756"/>
        <end position="767"/>
    </location>
</feature>
<feature type="compositionally biased region" description="Basic and acidic residues" evidence="1">
    <location>
        <begin position="229"/>
        <end position="242"/>
    </location>
</feature>
<organism evidence="5 6">
    <name type="scientific">Mycena sanguinolenta</name>
    <dbReference type="NCBI Taxonomy" id="230812"/>
    <lineage>
        <taxon>Eukaryota</taxon>
        <taxon>Fungi</taxon>
        <taxon>Dikarya</taxon>
        <taxon>Basidiomycota</taxon>
        <taxon>Agaricomycotina</taxon>
        <taxon>Agaricomycetes</taxon>
        <taxon>Agaricomycetidae</taxon>
        <taxon>Agaricales</taxon>
        <taxon>Marasmiineae</taxon>
        <taxon>Mycenaceae</taxon>
        <taxon>Mycena</taxon>
    </lineage>
</organism>
<keyword evidence="2" id="KW-1133">Transmembrane helix</keyword>
<evidence type="ECO:0000313" key="6">
    <source>
        <dbReference type="Proteomes" id="UP000623467"/>
    </source>
</evidence>
<dbReference type="EMBL" id="JACAZH010000004">
    <property type="protein sequence ID" value="KAF7370967.1"/>
    <property type="molecule type" value="Genomic_DNA"/>
</dbReference>